<accession>A0A833WIB6</accession>
<comment type="caution">
    <text evidence="1">The sequence shown here is derived from an EMBL/GenBank/DDBJ whole genome shotgun (WGS) entry which is preliminary data.</text>
</comment>
<sequence>MIGAAPKCEIFAITHKSSRAMAHVNFMEMVQLAGIVPDHSSFTILMTAAIVLLPLDASTRIGSG</sequence>
<gene>
    <name evidence="1" type="ORF">GN244_ATG19964</name>
</gene>
<dbReference type="AlphaFoldDB" id="A0A833WIB6"/>
<organism evidence="1 2">
    <name type="scientific">Phytophthora infestans</name>
    <name type="common">Potato late blight agent</name>
    <name type="synonym">Botrytis infestans</name>
    <dbReference type="NCBI Taxonomy" id="4787"/>
    <lineage>
        <taxon>Eukaryota</taxon>
        <taxon>Sar</taxon>
        <taxon>Stramenopiles</taxon>
        <taxon>Oomycota</taxon>
        <taxon>Peronosporomycetes</taxon>
        <taxon>Peronosporales</taxon>
        <taxon>Peronosporaceae</taxon>
        <taxon>Phytophthora</taxon>
    </lineage>
</organism>
<dbReference type="Proteomes" id="UP000602510">
    <property type="component" value="Unassembled WGS sequence"/>
</dbReference>
<proteinExistence type="predicted"/>
<evidence type="ECO:0000313" key="1">
    <source>
        <dbReference type="EMBL" id="KAF4028356.1"/>
    </source>
</evidence>
<keyword evidence="2" id="KW-1185">Reference proteome</keyword>
<evidence type="ECO:0000313" key="2">
    <source>
        <dbReference type="Proteomes" id="UP000602510"/>
    </source>
</evidence>
<reference evidence="1" key="1">
    <citation type="submission" date="2020-04" db="EMBL/GenBank/DDBJ databases">
        <title>Hybrid Assembly of Korean Phytophthora infestans isolates.</title>
        <authorList>
            <person name="Prokchorchik M."/>
            <person name="Lee Y."/>
            <person name="Seo J."/>
            <person name="Cho J.-H."/>
            <person name="Park Y.-E."/>
            <person name="Jang D.-C."/>
            <person name="Im J.-S."/>
            <person name="Choi J.-G."/>
            <person name="Park H.-J."/>
            <person name="Lee G.-B."/>
            <person name="Lee Y.-G."/>
            <person name="Hong S.-Y."/>
            <person name="Cho K."/>
            <person name="Sohn K.H."/>
        </authorList>
    </citation>
    <scope>NUCLEOTIDE SEQUENCE</scope>
    <source>
        <strain evidence="1">KR_1_A1</strain>
    </source>
</reference>
<name>A0A833WIB6_PHYIN</name>
<protein>
    <submittedName>
        <fullName evidence="1">Uncharacterized protein</fullName>
    </submittedName>
</protein>
<dbReference type="EMBL" id="WSZM01001085">
    <property type="protein sequence ID" value="KAF4028356.1"/>
    <property type="molecule type" value="Genomic_DNA"/>
</dbReference>